<sequence>MESINIEEIVEITIQKYEKKQKNKIKQKAFRNTKLLMKNYNDFKKHINYSVSDVNDLQKIVDMDLKENECDELFILSIKQSKTKTLIMTTHIENALDILEDEQKEEGTIEKYRALRMYYIERMSYEKIAEALNTGINTPKRWIKQMLDRLGILLFGVDGIKLDW</sequence>
<accession>A0A2S7F9S3</accession>
<dbReference type="EMBL" id="LRDH01000114">
    <property type="protein sequence ID" value="PPV14032.1"/>
    <property type="molecule type" value="Genomic_DNA"/>
</dbReference>
<gene>
    <name evidence="2" type="ORF">AWN73_15190</name>
    <name evidence="1" type="ORF">CBU02nite_27790</name>
    <name evidence="3" type="ORF">FF104_08315</name>
</gene>
<evidence type="ECO:0000313" key="2">
    <source>
        <dbReference type="EMBL" id="PPV14032.1"/>
    </source>
</evidence>
<dbReference type="Proteomes" id="UP000515243">
    <property type="component" value="Chromosome 1"/>
</dbReference>
<dbReference type="GeneID" id="92944167"/>
<protein>
    <submittedName>
        <fullName evidence="2">Uncharacterized protein</fullName>
    </submittedName>
</protein>
<evidence type="ECO:0000313" key="3">
    <source>
        <dbReference type="EMBL" id="QMW90967.1"/>
    </source>
</evidence>
<dbReference type="SUPFAM" id="SSF88659">
    <property type="entry name" value="Sigma3 and sigma4 domains of RNA polymerase sigma factors"/>
    <property type="match status" value="1"/>
</dbReference>
<dbReference type="Proteomes" id="UP000238081">
    <property type="component" value="Unassembled WGS sequence"/>
</dbReference>
<name>A0A2S7F9S3_CLOBU</name>
<reference evidence="3 6" key="2">
    <citation type="submission" date="2019-05" db="EMBL/GenBank/DDBJ databases">
        <authorList>
            <person name="Schori C."/>
            <person name="Ahrens C."/>
        </authorList>
    </citation>
    <scope>NUCLEOTIDE SEQUENCE [LARGE SCALE GENOMIC DNA]</scope>
    <source>
        <strain evidence="3 6">DSM 10702</strain>
    </source>
</reference>
<organism evidence="2 4">
    <name type="scientific">Clostridium butyricum</name>
    <dbReference type="NCBI Taxonomy" id="1492"/>
    <lineage>
        <taxon>Bacteria</taxon>
        <taxon>Bacillati</taxon>
        <taxon>Bacillota</taxon>
        <taxon>Clostridia</taxon>
        <taxon>Eubacteriales</taxon>
        <taxon>Clostridiaceae</taxon>
        <taxon>Clostridium</taxon>
    </lineage>
</organism>
<dbReference type="EMBL" id="BKBC01000044">
    <property type="protein sequence ID" value="GEQ22273.1"/>
    <property type="molecule type" value="Genomic_DNA"/>
</dbReference>
<dbReference type="InterPro" id="IPR036388">
    <property type="entry name" value="WH-like_DNA-bd_sf"/>
</dbReference>
<proteinExistence type="predicted"/>
<evidence type="ECO:0000313" key="5">
    <source>
        <dbReference type="Proteomes" id="UP000321089"/>
    </source>
</evidence>
<evidence type="ECO:0000313" key="4">
    <source>
        <dbReference type="Proteomes" id="UP000238081"/>
    </source>
</evidence>
<reference evidence="2 4" key="1">
    <citation type="submission" date="2016-01" db="EMBL/GenBank/DDBJ databases">
        <title>Characterization of the Clostridium difficile lineages that are prevalent in Hong Kong and China.</title>
        <authorList>
            <person name="Kwok J.S.-L."/>
            <person name="Lam W.-Y."/>
            <person name="Ip M."/>
            <person name="Chan T.-F."/>
            <person name="Hawkey P.M."/>
            <person name="Tsui S.K.-W."/>
        </authorList>
    </citation>
    <scope>NUCLEOTIDE SEQUENCE [LARGE SCALE GENOMIC DNA]</scope>
    <source>
        <strain evidence="2 4">300064</strain>
    </source>
</reference>
<dbReference type="Proteomes" id="UP000321089">
    <property type="component" value="Unassembled WGS sequence"/>
</dbReference>
<dbReference type="RefSeq" id="WP_035764109.1">
    <property type="nucleotide sequence ID" value="NZ_AP019716.1"/>
</dbReference>
<dbReference type="Gene3D" id="1.10.10.10">
    <property type="entry name" value="Winged helix-like DNA-binding domain superfamily/Winged helix DNA-binding domain"/>
    <property type="match status" value="1"/>
</dbReference>
<reference evidence="1 5" key="3">
    <citation type="submission" date="2019-07" db="EMBL/GenBank/DDBJ databases">
        <title>Whole genome shotgun sequence of Clostridium butyricum NBRC 3858.</title>
        <authorList>
            <person name="Hosoyama A."/>
            <person name="Uohara A."/>
            <person name="Ohji S."/>
            <person name="Ichikawa N."/>
        </authorList>
    </citation>
    <scope>NUCLEOTIDE SEQUENCE [LARGE SCALE GENOMIC DNA]</scope>
    <source>
        <strain evidence="1 5">NBRC 3858</strain>
    </source>
</reference>
<evidence type="ECO:0000313" key="6">
    <source>
        <dbReference type="Proteomes" id="UP000515243"/>
    </source>
</evidence>
<evidence type="ECO:0000313" key="1">
    <source>
        <dbReference type="EMBL" id="GEQ22273.1"/>
    </source>
</evidence>
<dbReference type="EMBL" id="CP040626">
    <property type="protein sequence ID" value="QMW90967.1"/>
    <property type="molecule type" value="Genomic_DNA"/>
</dbReference>
<dbReference type="InterPro" id="IPR013324">
    <property type="entry name" value="RNA_pol_sigma_r3/r4-like"/>
</dbReference>
<dbReference type="AlphaFoldDB" id="A0A2S7F9S3"/>